<dbReference type="InterPro" id="IPR015943">
    <property type="entry name" value="WD40/YVTN_repeat-like_dom_sf"/>
</dbReference>
<dbReference type="InterPro" id="IPR036322">
    <property type="entry name" value="WD40_repeat_dom_sf"/>
</dbReference>
<feature type="compositionally biased region" description="Pro residues" evidence="4">
    <location>
        <begin position="614"/>
        <end position="634"/>
    </location>
</feature>
<gene>
    <name evidence="6" type="ORF">D9619_000500</name>
</gene>
<dbReference type="PANTHER" id="PTHR11227">
    <property type="entry name" value="WD-REPEAT PROTEIN INTERACTING WITH PHOSPHOINOSIDES WIPI -RELATED"/>
    <property type="match status" value="1"/>
</dbReference>
<sequence>MSPADPSTQPQDLPSPPTSSSSEAKPPNVAIVEPAGQPQQSPPPPIHPVEDRLALLSRARVFLASPQVQHQNIPAKRAFLAEKGLNEAEIESLLREMPAPALTIPPRTYPQPPPSNLPVLLLGIVRLFTWLAGGSAVLVLLYQRFLLPRFTATAMARHSIKSHQLSLLRDLNTSLASLKQTQVESFSALPRPDIWKESKRFSKCKAVAELVKASGSEDKEQEPEFSAIPPMSLLRCALREIGRKPTTEELFKFLEEAIPWLATEDGTEYEGQLWDTLNSCPLFAQVAPVPSSSSSTQREAGDSSAPKLWEYTPPAPIDPPPVITSLDALSKELPKDVSSKKSPFQHALQTMSDFTGYLSTQVYMPYRSPSVGMGVPSSDNEKVPLEEELRREIRALKGLVLSRQLSNGLEAQLLRLHDHSLPLPSMNLGRHSISATRPTQIIDAKFSAECDIFTASTPNGFGVYRTFPLELVRKRGRILSGRSTELEGGTLSAVVPLHATNILFLQGGGRSPLYPPNKVILWNDALGKEVAELEFRERVRGIACRRGWLAVSLRRRVVVFQVGDTVSRFGEWDTCDNPRGLLAIATAPYSTLLAIAGRQIGHVQLIHLPPCPLPTATNPPPSSPPQKPPPPPSKHPVSIIIAHNSALATLSIPPSGNLLATTSARGTLVRVWNAVTGKLVREFRRGSDKADIYGVAFRPDEQELCVWSDKGTVHVFNFEVSGSGATNRQSKFSPLKPFIPLPKYFESEWSYAQYRIPVQSAHISLSSTTRSSADTEDMAEEERCTVGWIQAPSDDDPTQPSEQEYQLIALTYNGGWYRLGLPKFTDSKAKRSSGVFPSSASTATSPPKASYVSRAASISGSSVASGRGDKGKGKEKERDTPKETRNCTLHEFRRYGRWDGWG</sequence>
<organism evidence="6 7">
    <name type="scientific">Psilocybe cf. subviscida</name>
    <dbReference type="NCBI Taxonomy" id="2480587"/>
    <lineage>
        <taxon>Eukaryota</taxon>
        <taxon>Fungi</taxon>
        <taxon>Dikarya</taxon>
        <taxon>Basidiomycota</taxon>
        <taxon>Agaricomycotina</taxon>
        <taxon>Agaricomycetes</taxon>
        <taxon>Agaricomycetidae</taxon>
        <taxon>Agaricales</taxon>
        <taxon>Agaricineae</taxon>
        <taxon>Strophariaceae</taxon>
        <taxon>Psilocybe</taxon>
    </lineage>
</organism>
<feature type="region of interest" description="Disordered" evidence="4">
    <location>
        <begin position="829"/>
        <end position="885"/>
    </location>
</feature>
<keyword evidence="2" id="KW-0677">Repeat</keyword>
<proteinExistence type="inferred from homology"/>
<evidence type="ECO:0000256" key="3">
    <source>
        <dbReference type="ARBA" id="ARBA00025740"/>
    </source>
</evidence>
<feature type="region of interest" description="Disordered" evidence="4">
    <location>
        <begin position="288"/>
        <end position="316"/>
    </location>
</feature>
<dbReference type="InterPro" id="IPR001680">
    <property type="entry name" value="WD40_rpt"/>
</dbReference>
<feature type="compositionally biased region" description="Low complexity" evidence="4">
    <location>
        <begin position="837"/>
        <end position="866"/>
    </location>
</feature>
<dbReference type="OrthoDB" id="1667587at2759"/>
<feature type="region of interest" description="Disordered" evidence="4">
    <location>
        <begin position="1"/>
        <end position="49"/>
    </location>
</feature>
<evidence type="ECO:0000259" key="5">
    <source>
        <dbReference type="Pfam" id="PF04695"/>
    </source>
</evidence>
<dbReference type="SUPFAM" id="SSF50978">
    <property type="entry name" value="WD40 repeat-like"/>
    <property type="match status" value="1"/>
</dbReference>
<feature type="region of interest" description="Disordered" evidence="4">
    <location>
        <begin position="614"/>
        <end position="636"/>
    </location>
</feature>
<dbReference type="AlphaFoldDB" id="A0A8H5BFV3"/>
<protein>
    <recommendedName>
        <fullName evidence="5">Peroxisome membrane anchor protein Pex14p N-terminal domain-containing protein</fullName>
    </recommendedName>
</protein>
<dbReference type="Gene3D" id="1.10.10.10">
    <property type="entry name" value="Winged helix-like DNA-binding domain superfamily/Winged helix DNA-binding domain"/>
    <property type="match status" value="1"/>
</dbReference>
<dbReference type="Proteomes" id="UP000567179">
    <property type="component" value="Unassembled WGS sequence"/>
</dbReference>
<feature type="compositionally biased region" description="Polar residues" evidence="4">
    <location>
        <begin position="1"/>
        <end position="23"/>
    </location>
</feature>
<comment type="caution">
    <text evidence="6">The sequence shown here is derived from an EMBL/GenBank/DDBJ whole genome shotgun (WGS) entry which is preliminary data.</text>
</comment>
<dbReference type="SMART" id="SM00320">
    <property type="entry name" value="WD40"/>
    <property type="match status" value="2"/>
</dbReference>
<keyword evidence="1" id="KW-0853">WD repeat</keyword>
<dbReference type="Pfam" id="PF04695">
    <property type="entry name" value="Pex14_N"/>
    <property type="match status" value="1"/>
</dbReference>
<feature type="domain" description="Peroxisome membrane anchor protein Pex14p N-terminal" evidence="5">
    <location>
        <begin position="53"/>
        <end position="96"/>
    </location>
</feature>
<feature type="compositionally biased region" description="Basic and acidic residues" evidence="4">
    <location>
        <begin position="867"/>
        <end position="885"/>
    </location>
</feature>
<dbReference type="InterPro" id="IPR048720">
    <property type="entry name" value="PROPPIN"/>
</dbReference>
<dbReference type="InterPro" id="IPR006785">
    <property type="entry name" value="Pex14_N"/>
</dbReference>
<reference evidence="6 7" key="1">
    <citation type="journal article" date="2020" name="ISME J.">
        <title>Uncovering the hidden diversity of litter-decomposition mechanisms in mushroom-forming fungi.</title>
        <authorList>
            <person name="Floudas D."/>
            <person name="Bentzer J."/>
            <person name="Ahren D."/>
            <person name="Johansson T."/>
            <person name="Persson P."/>
            <person name="Tunlid A."/>
        </authorList>
    </citation>
    <scope>NUCLEOTIDE SEQUENCE [LARGE SCALE GENOMIC DNA]</scope>
    <source>
        <strain evidence="6 7">CBS 101986</strain>
    </source>
</reference>
<keyword evidence="7" id="KW-1185">Reference proteome</keyword>
<evidence type="ECO:0000313" key="6">
    <source>
        <dbReference type="EMBL" id="KAF5322293.1"/>
    </source>
</evidence>
<dbReference type="EMBL" id="JAACJJ010000028">
    <property type="protein sequence ID" value="KAF5322293.1"/>
    <property type="molecule type" value="Genomic_DNA"/>
</dbReference>
<accession>A0A8H5BFV3</accession>
<dbReference type="Pfam" id="PF21032">
    <property type="entry name" value="PROPPIN"/>
    <property type="match status" value="1"/>
</dbReference>
<evidence type="ECO:0000256" key="4">
    <source>
        <dbReference type="SAM" id="MobiDB-lite"/>
    </source>
</evidence>
<evidence type="ECO:0000256" key="1">
    <source>
        <dbReference type="ARBA" id="ARBA00022574"/>
    </source>
</evidence>
<name>A0A8H5BFV3_9AGAR</name>
<evidence type="ECO:0000256" key="2">
    <source>
        <dbReference type="ARBA" id="ARBA00022737"/>
    </source>
</evidence>
<dbReference type="GO" id="GO:0005829">
    <property type="term" value="C:cytosol"/>
    <property type="evidence" value="ECO:0007669"/>
    <property type="project" value="UniProtKB-ARBA"/>
</dbReference>
<dbReference type="InterPro" id="IPR036388">
    <property type="entry name" value="WH-like_DNA-bd_sf"/>
</dbReference>
<evidence type="ECO:0000313" key="7">
    <source>
        <dbReference type="Proteomes" id="UP000567179"/>
    </source>
</evidence>
<dbReference type="Gene3D" id="2.130.10.10">
    <property type="entry name" value="YVTN repeat-like/Quinoprotein amine dehydrogenase"/>
    <property type="match status" value="1"/>
</dbReference>
<comment type="similarity">
    <text evidence="3">Belongs to the WD repeat PROPPIN family.</text>
</comment>